<sequence length="51" mass="5967">MRQMLREWMLVLMSMTFHMMCFGSTLSIQMASGILHGTVQPSQTQWKCSER</sequence>
<dbReference type="EMBL" id="GBRH01190826">
    <property type="protein sequence ID" value="JAE07070.1"/>
    <property type="molecule type" value="Transcribed_RNA"/>
</dbReference>
<organism evidence="1">
    <name type="scientific">Arundo donax</name>
    <name type="common">Giant reed</name>
    <name type="synonym">Donax arundinaceus</name>
    <dbReference type="NCBI Taxonomy" id="35708"/>
    <lineage>
        <taxon>Eukaryota</taxon>
        <taxon>Viridiplantae</taxon>
        <taxon>Streptophyta</taxon>
        <taxon>Embryophyta</taxon>
        <taxon>Tracheophyta</taxon>
        <taxon>Spermatophyta</taxon>
        <taxon>Magnoliopsida</taxon>
        <taxon>Liliopsida</taxon>
        <taxon>Poales</taxon>
        <taxon>Poaceae</taxon>
        <taxon>PACMAD clade</taxon>
        <taxon>Arundinoideae</taxon>
        <taxon>Arundineae</taxon>
        <taxon>Arundo</taxon>
    </lineage>
</organism>
<reference evidence="1" key="2">
    <citation type="journal article" date="2015" name="Data Brief">
        <title>Shoot transcriptome of the giant reed, Arundo donax.</title>
        <authorList>
            <person name="Barrero R.A."/>
            <person name="Guerrero F.D."/>
            <person name="Moolhuijzen P."/>
            <person name="Goolsby J.A."/>
            <person name="Tidwell J."/>
            <person name="Bellgard S.E."/>
            <person name="Bellgard M.I."/>
        </authorList>
    </citation>
    <scope>NUCLEOTIDE SEQUENCE</scope>
    <source>
        <tissue evidence="1">Shoot tissue taken approximately 20 cm above the soil surface</tissue>
    </source>
</reference>
<evidence type="ECO:0000313" key="1">
    <source>
        <dbReference type="EMBL" id="JAE07070.1"/>
    </source>
</evidence>
<reference evidence="1" key="1">
    <citation type="submission" date="2014-09" db="EMBL/GenBank/DDBJ databases">
        <authorList>
            <person name="Magalhaes I.L.F."/>
            <person name="Oliveira U."/>
            <person name="Santos F.R."/>
            <person name="Vidigal T.H.D.A."/>
            <person name="Brescovit A.D."/>
            <person name="Santos A.J."/>
        </authorList>
    </citation>
    <scope>NUCLEOTIDE SEQUENCE</scope>
    <source>
        <tissue evidence="1">Shoot tissue taken approximately 20 cm above the soil surface</tissue>
    </source>
</reference>
<name>A0A0A9F235_ARUDO</name>
<proteinExistence type="predicted"/>
<dbReference type="AlphaFoldDB" id="A0A0A9F235"/>
<protein>
    <submittedName>
        <fullName evidence="1">Uncharacterized protein</fullName>
    </submittedName>
</protein>
<accession>A0A0A9F235</accession>